<evidence type="ECO:0000313" key="3">
    <source>
        <dbReference type="Proteomes" id="UP000197068"/>
    </source>
</evidence>
<name>A0ABQ0MVK5_9GAMM</name>
<dbReference type="Gene3D" id="3.40.30.10">
    <property type="entry name" value="Glutaredoxin"/>
    <property type="match status" value="1"/>
</dbReference>
<organism evidence="2 3">
    <name type="scientific">Colwellia marinimaniae</name>
    <dbReference type="NCBI Taxonomy" id="1513592"/>
    <lineage>
        <taxon>Bacteria</taxon>
        <taxon>Pseudomonadati</taxon>
        <taxon>Pseudomonadota</taxon>
        <taxon>Gammaproteobacteria</taxon>
        <taxon>Alteromonadales</taxon>
        <taxon>Colwelliaceae</taxon>
        <taxon>Colwellia</taxon>
    </lineage>
</organism>
<sequence length="169" mass="18829">MLRSFAIQAIIFLVAFQLISFLRETSMLATDTPLSEVVSSNQSINIDKVPTLMGETVSLNAQGKTTILYFFAPWCQVCHASIGNLQALYEKNEQLDVIAIAMDFTSHKEVMAFTSKHHLTFPIALGNEAIKQTFEISGYPSYYVLSEENVIIAKSMGYSSELGLYLRSL</sequence>
<dbReference type="Pfam" id="PF00578">
    <property type="entry name" value="AhpC-TSA"/>
    <property type="match status" value="1"/>
</dbReference>
<proteinExistence type="predicted"/>
<dbReference type="InterPro" id="IPR013766">
    <property type="entry name" value="Thioredoxin_domain"/>
</dbReference>
<gene>
    <name evidence="2" type="primary">scsD</name>
    <name evidence="2" type="ORF">MTCD1_02004</name>
</gene>
<dbReference type="InterPro" id="IPR036249">
    <property type="entry name" value="Thioredoxin-like_sf"/>
</dbReference>
<dbReference type="EMBL" id="BDQM01000014">
    <property type="protein sequence ID" value="GAW96390.1"/>
    <property type="molecule type" value="Genomic_DNA"/>
</dbReference>
<accession>A0ABQ0MVK5</accession>
<dbReference type="SUPFAM" id="SSF52833">
    <property type="entry name" value="Thioredoxin-like"/>
    <property type="match status" value="1"/>
</dbReference>
<dbReference type="PROSITE" id="PS51352">
    <property type="entry name" value="THIOREDOXIN_2"/>
    <property type="match status" value="1"/>
</dbReference>
<evidence type="ECO:0000313" key="2">
    <source>
        <dbReference type="EMBL" id="GAW96390.1"/>
    </source>
</evidence>
<reference evidence="2 3" key="1">
    <citation type="submission" date="2017-06" db="EMBL/GenBank/DDBJ databases">
        <title>Whole Genome Sequences of Colwellia marinimaniae MTCD1.</title>
        <authorList>
            <person name="Kusumoto H."/>
            <person name="Inoue M."/>
            <person name="Tanikawa K."/>
            <person name="Maeji H."/>
            <person name="Cameron J.H."/>
            <person name="Bartlett D.H."/>
        </authorList>
    </citation>
    <scope>NUCLEOTIDE SEQUENCE [LARGE SCALE GENOMIC DNA]</scope>
    <source>
        <strain evidence="2 3">MTCD1</strain>
    </source>
</reference>
<protein>
    <submittedName>
        <fullName evidence="2">Protein disulfide oxidoreductase</fullName>
    </submittedName>
</protein>
<dbReference type="Proteomes" id="UP000197068">
    <property type="component" value="Unassembled WGS sequence"/>
</dbReference>
<dbReference type="PANTHER" id="PTHR42852">
    <property type="entry name" value="THIOL:DISULFIDE INTERCHANGE PROTEIN DSBE"/>
    <property type="match status" value="1"/>
</dbReference>
<dbReference type="PANTHER" id="PTHR42852:SF13">
    <property type="entry name" value="PROTEIN DIPZ"/>
    <property type="match status" value="1"/>
</dbReference>
<evidence type="ECO:0000259" key="1">
    <source>
        <dbReference type="PROSITE" id="PS51352"/>
    </source>
</evidence>
<dbReference type="CDD" id="cd02966">
    <property type="entry name" value="TlpA_like_family"/>
    <property type="match status" value="1"/>
</dbReference>
<dbReference type="InterPro" id="IPR000866">
    <property type="entry name" value="AhpC/TSA"/>
</dbReference>
<feature type="domain" description="Thioredoxin" evidence="1">
    <location>
        <begin position="38"/>
        <end position="169"/>
    </location>
</feature>
<dbReference type="RefSeq" id="WP_082606497.1">
    <property type="nucleotide sequence ID" value="NZ_BDQM01000014.1"/>
</dbReference>
<keyword evidence="3" id="KW-1185">Reference proteome</keyword>
<comment type="caution">
    <text evidence="2">The sequence shown here is derived from an EMBL/GenBank/DDBJ whole genome shotgun (WGS) entry which is preliminary data.</text>
</comment>
<dbReference type="InterPro" id="IPR050553">
    <property type="entry name" value="Thioredoxin_ResA/DsbE_sf"/>
</dbReference>